<dbReference type="AlphaFoldDB" id="A0A7W3LVI2"/>
<dbReference type="Proteomes" id="UP000572680">
    <property type="component" value="Unassembled WGS sequence"/>
</dbReference>
<gene>
    <name evidence="1" type="ORF">HNR61_006768</name>
</gene>
<evidence type="ECO:0000313" key="2">
    <source>
        <dbReference type="Proteomes" id="UP000572680"/>
    </source>
</evidence>
<dbReference type="EMBL" id="JACJIA010000010">
    <property type="protein sequence ID" value="MBA8955111.1"/>
    <property type="molecule type" value="Genomic_DNA"/>
</dbReference>
<comment type="caution">
    <text evidence="1">The sequence shown here is derived from an EMBL/GenBank/DDBJ whole genome shotgun (WGS) entry which is preliminary data.</text>
</comment>
<keyword evidence="2" id="KW-1185">Reference proteome</keyword>
<dbReference type="RefSeq" id="WP_182847108.1">
    <property type="nucleotide sequence ID" value="NZ_BAAALP010000085.1"/>
</dbReference>
<organism evidence="1 2">
    <name type="scientific">Actinomadura namibiensis</name>
    <dbReference type="NCBI Taxonomy" id="182080"/>
    <lineage>
        <taxon>Bacteria</taxon>
        <taxon>Bacillati</taxon>
        <taxon>Actinomycetota</taxon>
        <taxon>Actinomycetes</taxon>
        <taxon>Streptosporangiales</taxon>
        <taxon>Thermomonosporaceae</taxon>
        <taxon>Actinomadura</taxon>
    </lineage>
</organism>
<proteinExistence type="predicted"/>
<reference evidence="1 2" key="1">
    <citation type="submission" date="2020-08" db="EMBL/GenBank/DDBJ databases">
        <title>Genomic Encyclopedia of Type Strains, Phase IV (KMG-IV): sequencing the most valuable type-strain genomes for metagenomic binning, comparative biology and taxonomic classification.</title>
        <authorList>
            <person name="Goeker M."/>
        </authorList>
    </citation>
    <scope>NUCLEOTIDE SEQUENCE [LARGE SCALE GENOMIC DNA]</scope>
    <source>
        <strain evidence="1 2">DSM 44197</strain>
    </source>
</reference>
<name>A0A7W3LVI2_ACTNM</name>
<evidence type="ECO:0000313" key="1">
    <source>
        <dbReference type="EMBL" id="MBA8955111.1"/>
    </source>
</evidence>
<accession>A0A7W3LVI2</accession>
<sequence length="101" mass="10530">MRRVGVPLAEDGDVHTAGWGKAVRIWGPLSGRQIGHNDGAIRRLVTTVAAGRPVAVTAGPVANAGVLRTWDLATGEKLGPDLRFPFPIGGHGPETAFLSTL</sequence>
<protein>
    <submittedName>
        <fullName evidence="1">Uncharacterized protein</fullName>
    </submittedName>
</protein>